<reference evidence="3 4" key="1">
    <citation type="submission" date="2018-10" db="EMBL/GenBank/DDBJ databases">
        <title>Complete genome sequence of Brevundimonas naejangsanensis BRV3.</title>
        <authorList>
            <person name="Berrios L."/>
            <person name="Ely B."/>
        </authorList>
    </citation>
    <scope>NUCLEOTIDE SEQUENCE [LARGE SCALE GENOMIC DNA]</scope>
    <source>
        <strain evidence="3 4">BRV3</strain>
    </source>
</reference>
<keyword evidence="1 3" id="KW-0378">Hydrolase</keyword>
<sequence>MRTIAGSTAPEPRLGQHGEVAEGQPAPEVTNNDHRSIVRPNLTVRPPVTASKSRSALTAMGLLAVPAQGRPRPQRPAAAGRGHRQLPHPSGASRASIGDQIQTIIADPSVTVDLLDTGVVAAPASPLRDDVVSAVTAAVHARYPGLTVTPSMAAGATDSMHFRAQGVPSYGVSTIFMKPEDDVSHGLNERLPLDTIAPGIAQWEAVLRTMAD</sequence>
<dbReference type="Gene3D" id="1.10.150.900">
    <property type="match status" value="1"/>
</dbReference>
<keyword evidence="4" id="KW-1185">Reference proteome</keyword>
<dbReference type="Proteomes" id="UP000276984">
    <property type="component" value="Chromosome"/>
</dbReference>
<feature type="region of interest" description="Disordered" evidence="2">
    <location>
        <begin position="1"/>
        <end position="95"/>
    </location>
</feature>
<gene>
    <name evidence="3" type="ORF">D8I30_08430</name>
</gene>
<organism evidence="3 4">
    <name type="scientific">Brevundimonas naejangsanensis</name>
    <dbReference type="NCBI Taxonomy" id="588932"/>
    <lineage>
        <taxon>Bacteria</taxon>
        <taxon>Pseudomonadati</taxon>
        <taxon>Pseudomonadota</taxon>
        <taxon>Alphaproteobacteria</taxon>
        <taxon>Caulobacterales</taxon>
        <taxon>Caulobacteraceae</taxon>
        <taxon>Brevundimonas</taxon>
    </lineage>
</organism>
<name>A0A494RMG3_9CAUL</name>
<evidence type="ECO:0000313" key="4">
    <source>
        <dbReference type="Proteomes" id="UP000276984"/>
    </source>
</evidence>
<dbReference type="Pfam" id="PF01546">
    <property type="entry name" value="Peptidase_M20"/>
    <property type="match status" value="1"/>
</dbReference>
<dbReference type="GO" id="GO:0016787">
    <property type="term" value="F:hydrolase activity"/>
    <property type="evidence" value="ECO:0007669"/>
    <property type="project" value="UniProtKB-KW"/>
</dbReference>
<dbReference type="OrthoDB" id="9809784at2"/>
<evidence type="ECO:0000256" key="1">
    <source>
        <dbReference type="ARBA" id="ARBA00022801"/>
    </source>
</evidence>
<evidence type="ECO:0000256" key="2">
    <source>
        <dbReference type="SAM" id="MobiDB-lite"/>
    </source>
</evidence>
<dbReference type="InterPro" id="IPR002933">
    <property type="entry name" value="Peptidase_M20"/>
</dbReference>
<protein>
    <submittedName>
        <fullName evidence="3">M20/M25/M40 family metallo-hydrolase</fullName>
    </submittedName>
</protein>
<dbReference type="SUPFAM" id="SSF53187">
    <property type="entry name" value="Zn-dependent exopeptidases"/>
    <property type="match status" value="1"/>
</dbReference>
<dbReference type="EMBL" id="CP032707">
    <property type="protein sequence ID" value="AYG95202.1"/>
    <property type="molecule type" value="Genomic_DNA"/>
</dbReference>
<evidence type="ECO:0000313" key="3">
    <source>
        <dbReference type="EMBL" id="AYG95202.1"/>
    </source>
</evidence>
<feature type="compositionally biased region" description="Low complexity" evidence="2">
    <location>
        <begin position="66"/>
        <end position="80"/>
    </location>
</feature>
<proteinExistence type="predicted"/>
<accession>A0A494RMG3</accession>
<dbReference type="AlphaFoldDB" id="A0A494RMG3"/>